<dbReference type="InterPro" id="IPR011009">
    <property type="entry name" value="Kinase-like_dom_sf"/>
</dbReference>
<dbReference type="InterPro" id="IPR050117">
    <property type="entry name" value="MAPK"/>
</dbReference>
<dbReference type="GO" id="GO:0004674">
    <property type="term" value="F:protein serine/threonine kinase activity"/>
    <property type="evidence" value="ECO:0007669"/>
    <property type="project" value="UniProtKB-KW"/>
</dbReference>
<sequence>MWAQPALNSVHFTDPSLRSVGNSKSRTPMCGDWVEQTSPGVYVSDGGKEICIRERRTQIGNEQDPITLSPPYTDYMRTRTETATHCNREPGVVRAAREHGRLGRMLRMLSLSPKGNSHFPQIWPACAGFGGSGDSCQALEHWRSLIVVSFVNYTTRAPSITFEPGYNEKGMKQRRYIRLELVTIPINTTAIGLHADGSLGFNLKLKIKESHFTTREGVTMGAKVVDGGSRPRSDRKQLGAVLDLRGVATAPKASEIMTSFSNYTTDVDVWSVGGIMVELLGGKPILRGNYVDQLNQIIHHLGAPSEDIMRRVGSPQTTALVTSQLVAELPWNKFGLAEPDLLIEPALFSFLIDWQTSAYSAFADSRADAGAARARAPRPNLMLQKSSSELFGKKIWQGKWIANIILNTFPNCFEGTRGDPGPGTYQPTSYMAHSPPLRLEGRQAACTSPLWGHVSTSGSHTIAYRYFADLALITDVYARKDAVALALRCILSANISSRNGPDNRGHRAADDHSRHQWRKRIQLGGNSLPFQDRAKIDFIGLGTIMTDTSPPLVLSKNAGDFPQRSDGVVDATDQNFTTPRTFGERAGDLPRRLDRGFCVSALSCLSPR</sequence>
<evidence type="ECO:0000256" key="1">
    <source>
        <dbReference type="ARBA" id="ARBA00022527"/>
    </source>
</evidence>
<dbReference type="SUPFAM" id="SSF56112">
    <property type="entry name" value="Protein kinase-like (PK-like)"/>
    <property type="match status" value="1"/>
</dbReference>
<protein>
    <recommendedName>
        <fullName evidence="6">Protein kinase domain-containing protein</fullName>
    </recommendedName>
</protein>
<keyword evidence="1" id="KW-0808">Transferase</keyword>
<proteinExistence type="predicted"/>
<keyword evidence="3" id="KW-0067">ATP-binding</keyword>
<evidence type="ECO:0000256" key="3">
    <source>
        <dbReference type="ARBA" id="ARBA00022840"/>
    </source>
</evidence>
<dbReference type="GO" id="GO:0005524">
    <property type="term" value="F:ATP binding"/>
    <property type="evidence" value="ECO:0007669"/>
    <property type="project" value="UniProtKB-KW"/>
</dbReference>
<dbReference type="EMBL" id="KV417491">
    <property type="protein sequence ID" value="KZP31055.1"/>
    <property type="molecule type" value="Genomic_DNA"/>
</dbReference>
<evidence type="ECO:0008006" key="6">
    <source>
        <dbReference type="Google" id="ProtNLM"/>
    </source>
</evidence>
<keyword evidence="5" id="KW-1185">Reference proteome</keyword>
<evidence type="ECO:0000313" key="5">
    <source>
        <dbReference type="Proteomes" id="UP000076532"/>
    </source>
</evidence>
<dbReference type="Proteomes" id="UP000076532">
    <property type="component" value="Unassembled WGS sequence"/>
</dbReference>
<evidence type="ECO:0000256" key="2">
    <source>
        <dbReference type="ARBA" id="ARBA00022741"/>
    </source>
</evidence>
<keyword evidence="2" id="KW-0547">Nucleotide-binding</keyword>
<reference evidence="4 5" key="1">
    <citation type="journal article" date="2016" name="Mol. Biol. Evol.">
        <title>Comparative Genomics of Early-Diverging Mushroom-Forming Fungi Provides Insights into the Origins of Lignocellulose Decay Capabilities.</title>
        <authorList>
            <person name="Nagy L.G."/>
            <person name="Riley R."/>
            <person name="Tritt A."/>
            <person name="Adam C."/>
            <person name="Daum C."/>
            <person name="Floudas D."/>
            <person name="Sun H."/>
            <person name="Yadav J.S."/>
            <person name="Pangilinan J."/>
            <person name="Larsson K.H."/>
            <person name="Matsuura K."/>
            <person name="Barry K."/>
            <person name="Labutti K."/>
            <person name="Kuo R."/>
            <person name="Ohm R.A."/>
            <person name="Bhattacharya S.S."/>
            <person name="Shirouzu T."/>
            <person name="Yoshinaga Y."/>
            <person name="Martin F.M."/>
            <person name="Grigoriev I.V."/>
            <person name="Hibbett D.S."/>
        </authorList>
    </citation>
    <scope>NUCLEOTIDE SEQUENCE [LARGE SCALE GENOMIC DNA]</scope>
    <source>
        <strain evidence="4 5">CBS 109695</strain>
    </source>
</reference>
<keyword evidence="1" id="KW-0418">Kinase</keyword>
<keyword evidence="1" id="KW-0723">Serine/threonine-protein kinase</keyword>
<evidence type="ECO:0000313" key="4">
    <source>
        <dbReference type="EMBL" id="KZP31055.1"/>
    </source>
</evidence>
<name>A0A166TWC3_9AGAM</name>
<dbReference type="STRING" id="436010.A0A166TWC3"/>
<gene>
    <name evidence="4" type="ORF">FIBSPDRAFT_883750</name>
</gene>
<dbReference type="AlphaFoldDB" id="A0A166TWC3"/>
<organism evidence="4 5">
    <name type="scientific">Athelia psychrophila</name>
    <dbReference type="NCBI Taxonomy" id="1759441"/>
    <lineage>
        <taxon>Eukaryota</taxon>
        <taxon>Fungi</taxon>
        <taxon>Dikarya</taxon>
        <taxon>Basidiomycota</taxon>
        <taxon>Agaricomycotina</taxon>
        <taxon>Agaricomycetes</taxon>
        <taxon>Agaricomycetidae</taxon>
        <taxon>Atheliales</taxon>
        <taxon>Atheliaceae</taxon>
        <taxon>Athelia</taxon>
    </lineage>
</organism>
<dbReference type="Gene3D" id="1.10.510.10">
    <property type="entry name" value="Transferase(Phosphotransferase) domain 1"/>
    <property type="match status" value="1"/>
</dbReference>
<dbReference type="PANTHER" id="PTHR24055">
    <property type="entry name" value="MITOGEN-ACTIVATED PROTEIN KINASE"/>
    <property type="match status" value="1"/>
</dbReference>
<accession>A0A166TWC3</accession>